<proteinExistence type="predicted"/>
<keyword evidence="1" id="KW-0479">Metal-binding</keyword>
<dbReference type="Proteomes" id="UP000634136">
    <property type="component" value="Unassembled WGS sequence"/>
</dbReference>
<comment type="caution">
    <text evidence="6">The sequence shown here is derived from an EMBL/GenBank/DDBJ whole genome shotgun (WGS) entry which is preliminary data.</text>
</comment>
<keyword evidence="7" id="KW-1185">Reference proteome</keyword>
<dbReference type="Pfam" id="PF04434">
    <property type="entry name" value="SWIM"/>
    <property type="match status" value="1"/>
</dbReference>
<accession>A0A834X9J3</accession>
<dbReference type="SMART" id="SM00575">
    <property type="entry name" value="ZnF_PMZ"/>
    <property type="match status" value="1"/>
</dbReference>
<dbReference type="PANTHER" id="PTHR31973">
    <property type="entry name" value="POLYPROTEIN, PUTATIVE-RELATED"/>
    <property type="match status" value="1"/>
</dbReference>
<evidence type="ECO:0000256" key="4">
    <source>
        <dbReference type="PROSITE-ProRule" id="PRU00325"/>
    </source>
</evidence>
<feature type="domain" description="SWIM-type" evidence="5">
    <location>
        <begin position="51"/>
        <end position="83"/>
    </location>
</feature>
<protein>
    <recommendedName>
        <fullName evidence="5">SWIM-type domain-containing protein</fullName>
    </recommendedName>
</protein>
<dbReference type="PANTHER" id="PTHR31973:SF187">
    <property type="entry name" value="MUTATOR TRANSPOSASE MUDRA PROTEIN"/>
    <property type="match status" value="1"/>
</dbReference>
<gene>
    <name evidence="6" type="ORF">G2W53_003926</name>
</gene>
<evidence type="ECO:0000256" key="2">
    <source>
        <dbReference type="ARBA" id="ARBA00022771"/>
    </source>
</evidence>
<dbReference type="PROSITE" id="PS50966">
    <property type="entry name" value="ZF_SWIM"/>
    <property type="match status" value="1"/>
</dbReference>
<dbReference type="EMBL" id="JAAIUW010000002">
    <property type="protein sequence ID" value="KAF7841628.1"/>
    <property type="molecule type" value="Genomic_DNA"/>
</dbReference>
<dbReference type="GO" id="GO:0008270">
    <property type="term" value="F:zinc ion binding"/>
    <property type="evidence" value="ECO:0007669"/>
    <property type="project" value="UniProtKB-KW"/>
</dbReference>
<organism evidence="6 7">
    <name type="scientific">Senna tora</name>
    <dbReference type="NCBI Taxonomy" id="362788"/>
    <lineage>
        <taxon>Eukaryota</taxon>
        <taxon>Viridiplantae</taxon>
        <taxon>Streptophyta</taxon>
        <taxon>Embryophyta</taxon>
        <taxon>Tracheophyta</taxon>
        <taxon>Spermatophyta</taxon>
        <taxon>Magnoliopsida</taxon>
        <taxon>eudicotyledons</taxon>
        <taxon>Gunneridae</taxon>
        <taxon>Pentapetalae</taxon>
        <taxon>rosids</taxon>
        <taxon>fabids</taxon>
        <taxon>Fabales</taxon>
        <taxon>Fabaceae</taxon>
        <taxon>Caesalpinioideae</taxon>
        <taxon>Cassia clade</taxon>
        <taxon>Senna</taxon>
    </lineage>
</organism>
<dbReference type="InterPro" id="IPR006564">
    <property type="entry name" value="Znf_PMZ"/>
</dbReference>
<name>A0A834X9J3_9FABA</name>
<evidence type="ECO:0000256" key="3">
    <source>
        <dbReference type="ARBA" id="ARBA00022833"/>
    </source>
</evidence>
<dbReference type="AlphaFoldDB" id="A0A834X9J3"/>
<reference evidence="6" key="1">
    <citation type="submission" date="2020-09" db="EMBL/GenBank/DDBJ databases">
        <title>Genome-Enabled Discovery of Anthraquinone Biosynthesis in Senna tora.</title>
        <authorList>
            <person name="Kang S.-H."/>
            <person name="Pandey R.P."/>
            <person name="Lee C.-M."/>
            <person name="Sim J.-S."/>
            <person name="Jeong J.-T."/>
            <person name="Choi B.-S."/>
            <person name="Jung M."/>
            <person name="Ginzburg D."/>
            <person name="Zhao K."/>
            <person name="Won S.Y."/>
            <person name="Oh T.-J."/>
            <person name="Yu Y."/>
            <person name="Kim N.-H."/>
            <person name="Lee O.R."/>
            <person name="Lee T.-H."/>
            <person name="Bashyal P."/>
            <person name="Kim T.-S."/>
            <person name="Lee W.-H."/>
            <person name="Kawkins C."/>
            <person name="Kim C.-K."/>
            <person name="Kim J.S."/>
            <person name="Ahn B.O."/>
            <person name="Rhee S.Y."/>
            <person name="Sohng J.K."/>
        </authorList>
    </citation>
    <scope>NUCLEOTIDE SEQUENCE</scope>
    <source>
        <tissue evidence="6">Leaf</tissue>
    </source>
</reference>
<dbReference type="InterPro" id="IPR007527">
    <property type="entry name" value="Znf_SWIM"/>
</dbReference>
<evidence type="ECO:0000313" key="6">
    <source>
        <dbReference type="EMBL" id="KAF7841628.1"/>
    </source>
</evidence>
<keyword evidence="3" id="KW-0862">Zinc</keyword>
<keyword evidence="2 4" id="KW-0863">Zinc-finger</keyword>
<dbReference type="OrthoDB" id="1422956at2759"/>
<sequence length="125" mass="14292">MCEQFNSKIMQARGVRDKLEDHKRNSRFWVPQWVGDAKGEKFEVCCRMDKYVVDLGERTCSCRVWDLCGIPCAHAIVALGWRNLKPEDYTHGGSEVTNESGLETQERSSVMLQSHIVETQESIAN</sequence>
<evidence type="ECO:0000259" key="5">
    <source>
        <dbReference type="PROSITE" id="PS50966"/>
    </source>
</evidence>
<evidence type="ECO:0000256" key="1">
    <source>
        <dbReference type="ARBA" id="ARBA00022723"/>
    </source>
</evidence>
<evidence type="ECO:0000313" key="7">
    <source>
        <dbReference type="Proteomes" id="UP000634136"/>
    </source>
</evidence>